<dbReference type="GO" id="GO:0003700">
    <property type="term" value="F:DNA-binding transcription factor activity"/>
    <property type="evidence" value="ECO:0007669"/>
    <property type="project" value="InterPro"/>
</dbReference>
<dbReference type="GO" id="GO:0003677">
    <property type="term" value="F:DNA binding"/>
    <property type="evidence" value="ECO:0007669"/>
    <property type="project" value="UniProtKB-KW"/>
</dbReference>
<keyword evidence="3" id="KW-0804">Transcription</keyword>
<keyword evidence="1" id="KW-0805">Transcription regulation</keyword>
<evidence type="ECO:0000259" key="4">
    <source>
        <dbReference type="PROSITE" id="PS50949"/>
    </source>
</evidence>
<evidence type="ECO:0000256" key="3">
    <source>
        <dbReference type="ARBA" id="ARBA00023163"/>
    </source>
</evidence>
<keyword evidence="2 5" id="KW-0238">DNA-binding</keyword>
<gene>
    <name evidence="5" type="ORF">CYPRO_2555</name>
</gene>
<organism evidence="5 6">
    <name type="scientific">Cyclonatronum proteinivorum</name>
    <dbReference type="NCBI Taxonomy" id="1457365"/>
    <lineage>
        <taxon>Bacteria</taxon>
        <taxon>Pseudomonadati</taxon>
        <taxon>Balneolota</taxon>
        <taxon>Balneolia</taxon>
        <taxon>Balneolales</taxon>
        <taxon>Cyclonatronaceae</taxon>
        <taxon>Cyclonatronum</taxon>
    </lineage>
</organism>
<keyword evidence="6" id="KW-1185">Reference proteome</keyword>
<sequence length="120" mass="13832">MKFDPNQPIYLQIAEHFCRQILSKELAGGARIPSVREVAALTEVNPNTAMRAYHHLQEQGIIEQQRGIGYFTTDNAYELVLEQQRREFLSSELPRFLEKLEQLGYTLEDLPALVSSQNLR</sequence>
<evidence type="ECO:0000256" key="2">
    <source>
        <dbReference type="ARBA" id="ARBA00023125"/>
    </source>
</evidence>
<dbReference type="InterPro" id="IPR036390">
    <property type="entry name" value="WH_DNA-bd_sf"/>
</dbReference>
<dbReference type="Pfam" id="PF00392">
    <property type="entry name" value="GntR"/>
    <property type="match status" value="1"/>
</dbReference>
<accession>A0A345UMU5</accession>
<dbReference type="PANTHER" id="PTHR38445">
    <property type="entry name" value="HTH-TYPE TRANSCRIPTIONAL REPRESSOR YTRA"/>
    <property type="match status" value="1"/>
</dbReference>
<dbReference type="Proteomes" id="UP000254808">
    <property type="component" value="Chromosome"/>
</dbReference>
<name>A0A345UMU5_9BACT</name>
<evidence type="ECO:0000313" key="5">
    <source>
        <dbReference type="EMBL" id="AXJ01797.1"/>
    </source>
</evidence>
<feature type="domain" description="HTH gntR-type" evidence="4">
    <location>
        <begin position="7"/>
        <end position="75"/>
    </location>
</feature>
<dbReference type="InterPro" id="IPR036388">
    <property type="entry name" value="WH-like_DNA-bd_sf"/>
</dbReference>
<protein>
    <submittedName>
        <fullName evidence="5">DNA-binding transcriptional regulator YhcF, GntR family</fullName>
    </submittedName>
</protein>
<dbReference type="SUPFAM" id="SSF46785">
    <property type="entry name" value="Winged helix' DNA-binding domain"/>
    <property type="match status" value="1"/>
</dbReference>
<dbReference type="PANTHER" id="PTHR38445:SF10">
    <property type="entry name" value="GNTR-FAMILY TRANSCRIPTIONAL REGULATOR"/>
    <property type="match status" value="1"/>
</dbReference>
<dbReference type="OrthoDB" id="362473at2"/>
<reference evidence="5 6" key="1">
    <citation type="submission" date="2018-03" db="EMBL/GenBank/DDBJ databases">
        <title>Phenotypic and genomic properties of Cyclonatronum proteinivorum gen. nov., sp. nov., a haloalkaliphilic bacteroidete from soda lakes possessing Na+-translocating rhodopsin.</title>
        <authorList>
            <person name="Toshchakov S.V."/>
            <person name="Korzhenkov A."/>
            <person name="Samarov N.I."/>
            <person name="Kublanov I.V."/>
            <person name="Muntyan M.S."/>
            <person name="Sorokin D.Y."/>
        </authorList>
    </citation>
    <scope>NUCLEOTIDE SEQUENCE [LARGE SCALE GENOMIC DNA]</scope>
    <source>
        <strain evidence="5 6">Omega</strain>
    </source>
</reference>
<evidence type="ECO:0000256" key="1">
    <source>
        <dbReference type="ARBA" id="ARBA00023015"/>
    </source>
</evidence>
<dbReference type="EMBL" id="CP027806">
    <property type="protein sequence ID" value="AXJ01797.1"/>
    <property type="molecule type" value="Genomic_DNA"/>
</dbReference>
<dbReference type="AlphaFoldDB" id="A0A345UMU5"/>
<evidence type="ECO:0000313" key="6">
    <source>
        <dbReference type="Proteomes" id="UP000254808"/>
    </source>
</evidence>
<dbReference type="Gene3D" id="1.10.287.100">
    <property type="match status" value="1"/>
</dbReference>
<proteinExistence type="predicted"/>
<dbReference type="Gene3D" id="1.10.10.10">
    <property type="entry name" value="Winged helix-like DNA-binding domain superfamily/Winged helix DNA-binding domain"/>
    <property type="match status" value="1"/>
</dbReference>
<dbReference type="RefSeq" id="WP_114984953.1">
    <property type="nucleotide sequence ID" value="NZ_CP027806.1"/>
</dbReference>
<dbReference type="InterPro" id="IPR000524">
    <property type="entry name" value="Tscrpt_reg_HTH_GntR"/>
</dbReference>
<dbReference type="KEGG" id="cprv:CYPRO_2555"/>
<dbReference type="CDD" id="cd07377">
    <property type="entry name" value="WHTH_GntR"/>
    <property type="match status" value="1"/>
</dbReference>
<dbReference type="SMART" id="SM00345">
    <property type="entry name" value="HTH_GNTR"/>
    <property type="match status" value="1"/>
</dbReference>
<dbReference type="PROSITE" id="PS50949">
    <property type="entry name" value="HTH_GNTR"/>
    <property type="match status" value="1"/>
</dbReference>